<dbReference type="AlphaFoldDB" id="A0AAV7UBS0"/>
<evidence type="ECO:0000256" key="1">
    <source>
        <dbReference type="SAM" id="MobiDB-lite"/>
    </source>
</evidence>
<dbReference type="EMBL" id="JANPWB010000005">
    <property type="protein sequence ID" value="KAJ1185849.1"/>
    <property type="molecule type" value="Genomic_DNA"/>
</dbReference>
<evidence type="ECO:0000313" key="3">
    <source>
        <dbReference type="Proteomes" id="UP001066276"/>
    </source>
</evidence>
<sequence length="139" mass="16288">MWTSVLSGNQPSESGPRRKRYGRQKERDKNVVHWPAAADYWQASALSVRDEDTRDPRPSGQCPTESETRRAQECMLTLRERMCLEERARDGGAEKRTRERQEEMGGQERRHVREERGKAEDTVRKTGEGEYTEWRAQHV</sequence>
<organism evidence="2 3">
    <name type="scientific">Pleurodeles waltl</name>
    <name type="common">Iberian ribbed newt</name>
    <dbReference type="NCBI Taxonomy" id="8319"/>
    <lineage>
        <taxon>Eukaryota</taxon>
        <taxon>Metazoa</taxon>
        <taxon>Chordata</taxon>
        <taxon>Craniata</taxon>
        <taxon>Vertebrata</taxon>
        <taxon>Euteleostomi</taxon>
        <taxon>Amphibia</taxon>
        <taxon>Batrachia</taxon>
        <taxon>Caudata</taxon>
        <taxon>Salamandroidea</taxon>
        <taxon>Salamandridae</taxon>
        <taxon>Pleurodelinae</taxon>
        <taxon>Pleurodeles</taxon>
    </lineage>
</organism>
<feature type="compositionally biased region" description="Basic and acidic residues" evidence="1">
    <location>
        <begin position="48"/>
        <end position="57"/>
    </location>
</feature>
<comment type="caution">
    <text evidence="2">The sequence shown here is derived from an EMBL/GenBank/DDBJ whole genome shotgun (WGS) entry which is preliminary data.</text>
</comment>
<reference evidence="2" key="1">
    <citation type="journal article" date="2022" name="bioRxiv">
        <title>Sequencing and chromosome-scale assembly of the giantPleurodeles waltlgenome.</title>
        <authorList>
            <person name="Brown T."/>
            <person name="Elewa A."/>
            <person name="Iarovenko S."/>
            <person name="Subramanian E."/>
            <person name="Araus A.J."/>
            <person name="Petzold A."/>
            <person name="Susuki M."/>
            <person name="Suzuki K.-i.T."/>
            <person name="Hayashi T."/>
            <person name="Toyoda A."/>
            <person name="Oliveira C."/>
            <person name="Osipova E."/>
            <person name="Leigh N.D."/>
            <person name="Simon A."/>
            <person name="Yun M.H."/>
        </authorList>
    </citation>
    <scope>NUCLEOTIDE SEQUENCE</scope>
    <source>
        <strain evidence="2">20211129_DDA</strain>
        <tissue evidence="2">Liver</tissue>
    </source>
</reference>
<feature type="region of interest" description="Disordered" evidence="1">
    <location>
        <begin position="1"/>
        <end position="71"/>
    </location>
</feature>
<proteinExistence type="predicted"/>
<protein>
    <submittedName>
        <fullName evidence="2">Uncharacterized protein</fullName>
    </submittedName>
</protein>
<gene>
    <name evidence="2" type="ORF">NDU88_002636</name>
</gene>
<dbReference type="Proteomes" id="UP001066276">
    <property type="component" value="Chromosome 3_1"/>
</dbReference>
<accession>A0AAV7UBS0</accession>
<keyword evidence="3" id="KW-1185">Reference proteome</keyword>
<name>A0AAV7UBS0_PLEWA</name>
<feature type="compositionally biased region" description="Polar residues" evidence="1">
    <location>
        <begin position="1"/>
        <end position="13"/>
    </location>
</feature>
<evidence type="ECO:0000313" key="2">
    <source>
        <dbReference type="EMBL" id="KAJ1185849.1"/>
    </source>
</evidence>
<feature type="region of interest" description="Disordered" evidence="1">
    <location>
        <begin position="88"/>
        <end position="139"/>
    </location>
</feature>